<dbReference type="Gene3D" id="3.40.50.1820">
    <property type="entry name" value="alpha/beta hydrolase"/>
    <property type="match status" value="1"/>
</dbReference>
<dbReference type="Pfam" id="PF00450">
    <property type="entry name" value="Peptidase_S10"/>
    <property type="match status" value="1"/>
</dbReference>
<evidence type="ECO:0000256" key="3">
    <source>
        <dbReference type="ARBA" id="ARBA00023180"/>
    </source>
</evidence>
<keyword evidence="3" id="KW-0325">Glycoprotein</keyword>
<dbReference type="SUPFAM" id="SSF53474">
    <property type="entry name" value="alpha/beta-Hydrolases"/>
    <property type="match status" value="1"/>
</dbReference>
<dbReference type="GO" id="GO:0000324">
    <property type="term" value="C:fungal-type vacuole"/>
    <property type="evidence" value="ECO:0007669"/>
    <property type="project" value="TreeGrafter"/>
</dbReference>
<feature type="non-terminal residue" evidence="4">
    <location>
        <position position="147"/>
    </location>
</feature>
<dbReference type="Proteomes" id="UP000789508">
    <property type="component" value="Unassembled WGS sequence"/>
</dbReference>
<keyword evidence="2" id="KW-0645">Protease</keyword>
<evidence type="ECO:0000313" key="5">
    <source>
        <dbReference type="Proteomes" id="UP000789508"/>
    </source>
</evidence>
<evidence type="ECO:0000256" key="2">
    <source>
        <dbReference type="ARBA" id="ARBA00022645"/>
    </source>
</evidence>
<dbReference type="AlphaFoldDB" id="A0A9N9B5H0"/>
<accession>A0A9N9B5H0</accession>
<dbReference type="EMBL" id="CAJVPS010001969">
    <property type="protein sequence ID" value="CAG8556151.1"/>
    <property type="molecule type" value="Genomic_DNA"/>
</dbReference>
<evidence type="ECO:0000256" key="1">
    <source>
        <dbReference type="ARBA" id="ARBA00009431"/>
    </source>
</evidence>
<name>A0A9N9B5H0_9GLOM</name>
<dbReference type="PANTHER" id="PTHR11802:SF64">
    <property type="entry name" value="CARBOXYPEPTIDASE"/>
    <property type="match status" value="1"/>
</dbReference>
<comment type="similarity">
    <text evidence="1">Belongs to the peptidase S10 family.</text>
</comment>
<comment type="caution">
    <text evidence="4">The sequence shown here is derived from an EMBL/GenBank/DDBJ whole genome shotgun (WGS) entry which is preliminary data.</text>
</comment>
<dbReference type="GO" id="GO:0006508">
    <property type="term" value="P:proteolysis"/>
    <property type="evidence" value="ECO:0007669"/>
    <property type="project" value="InterPro"/>
</dbReference>
<dbReference type="OrthoDB" id="443318at2759"/>
<dbReference type="GO" id="GO:0004185">
    <property type="term" value="F:serine-type carboxypeptidase activity"/>
    <property type="evidence" value="ECO:0007669"/>
    <property type="project" value="InterPro"/>
</dbReference>
<dbReference type="InterPro" id="IPR001563">
    <property type="entry name" value="Peptidase_S10"/>
</dbReference>
<protein>
    <submittedName>
        <fullName evidence="4">14332_t:CDS:1</fullName>
    </submittedName>
</protein>
<keyword evidence="2" id="KW-0378">Hydrolase</keyword>
<keyword evidence="2" id="KW-0121">Carboxypeptidase</keyword>
<keyword evidence="5" id="KW-1185">Reference proteome</keyword>
<proteinExistence type="inferred from homology"/>
<organism evidence="4 5">
    <name type="scientific">Ambispora leptoticha</name>
    <dbReference type="NCBI Taxonomy" id="144679"/>
    <lineage>
        <taxon>Eukaryota</taxon>
        <taxon>Fungi</taxon>
        <taxon>Fungi incertae sedis</taxon>
        <taxon>Mucoromycota</taxon>
        <taxon>Glomeromycotina</taxon>
        <taxon>Glomeromycetes</taxon>
        <taxon>Archaeosporales</taxon>
        <taxon>Ambisporaceae</taxon>
        <taxon>Ambispora</taxon>
    </lineage>
</organism>
<reference evidence="4" key="1">
    <citation type="submission" date="2021-06" db="EMBL/GenBank/DDBJ databases">
        <authorList>
            <person name="Kallberg Y."/>
            <person name="Tangrot J."/>
            <person name="Rosling A."/>
        </authorList>
    </citation>
    <scope>NUCLEOTIDE SEQUENCE</scope>
    <source>
        <strain evidence="4">FL130A</strain>
    </source>
</reference>
<dbReference type="InterPro" id="IPR029058">
    <property type="entry name" value="AB_hydrolase_fold"/>
</dbReference>
<evidence type="ECO:0000313" key="4">
    <source>
        <dbReference type="EMBL" id="CAG8556151.1"/>
    </source>
</evidence>
<dbReference type="PRINTS" id="PR00724">
    <property type="entry name" value="CRBOXYPTASEC"/>
</dbReference>
<dbReference type="PANTHER" id="PTHR11802">
    <property type="entry name" value="SERINE PROTEASE FAMILY S10 SERINE CARBOXYPEPTIDASE"/>
    <property type="match status" value="1"/>
</dbReference>
<sequence>MKKDSNKNAGIVSSNLCDPNVKQYSGYLDLSPNESYFFWFFESRKDPGSAPLTVWLNGGPGCSSMIGLFQELGPCQPINKGQSMTLNPHSWNQVSNLLFIDEPFGTGFSFDASKVSSTEQAASKLYLFLQSFFNRFPEYAKLDFHIF</sequence>
<gene>
    <name evidence="4" type="ORF">ALEPTO_LOCUS6119</name>
</gene>